<dbReference type="EMBL" id="JARQWQ010000007">
    <property type="protein sequence ID" value="KAK2570780.1"/>
    <property type="molecule type" value="Genomic_DNA"/>
</dbReference>
<evidence type="ECO:0000313" key="3">
    <source>
        <dbReference type="Proteomes" id="UP001249851"/>
    </source>
</evidence>
<proteinExistence type="predicted"/>
<sequence length="221" mass="25416">MTSFRQVLFFVVQIFLVFPSKAAEYSCPVVMAPSFLQGFNNVMVNQRFAFIRDFKKFCRTFQRERWLNFTDKAVCFGAQDNKFATMVSPFDGFLSSIKLTYVSGQVICDVSAPQYNSRWGCSRKHPTLGKTPFNIVITTGRNNDILYPKKLITKDKNEPLWYQKLDANPNAPEFILGEPSDPSYVTSGQELRIWLGKGLRNSHQEEDKESICVTVKGWFLF</sequence>
<dbReference type="AlphaFoldDB" id="A0AAD9R0H2"/>
<feature type="chain" id="PRO_5042107920" evidence="1">
    <location>
        <begin position="23"/>
        <end position="221"/>
    </location>
</feature>
<evidence type="ECO:0000313" key="2">
    <source>
        <dbReference type="EMBL" id="KAK2570780.1"/>
    </source>
</evidence>
<evidence type="ECO:0000256" key="1">
    <source>
        <dbReference type="SAM" id="SignalP"/>
    </source>
</evidence>
<protein>
    <submittedName>
        <fullName evidence="2">Uncharacterized protein</fullName>
    </submittedName>
</protein>
<name>A0AAD9R0H2_ACRCE</name>
<reference evidence="2" key="1">
    <citation type="journal article" date="2023" name="G3 (Bethesda)">
        <title>Whole genome assembly and annotation of the endangered Caribbean coral Acropora cervicornis.</title>
        <authorList>
            <person name="Selwyn J.D."/>
            <person name="Vollmer S.V."/>
        </authorList>
    </citation>
    <scope>NUCLEOTIDE SEQUENCE</scope>
    <source>
        <strain evidence="2">K2</strain>
    </source>
</reference>
<dbReference type="Proteomes" id="UP001249851">
    <property type="component" value="Unassembled WGS sequence"/>
</dbReference>
<organism evidence="2 3">
    <name type="scientific">Acropora cervicornis</name>
    <name type="common">Staghorn coral</name>
    <dbReference type="NCBI Taxonomy" id="6130"/>
    <lineage>
        <taxon>Eukaryota</taxon>
        <taxon>Metazoa</taxon>
        <taxon>Cnidaria</taxon>
        <taxon>Anthozoa</taxon>
        <taxon>Hexacorallia</taxon>
        <taxon>Scleractinia</taxon>
        <taxon>Astrocoeniina</taxon>
        <taxon>Acroporidae</taxon>
        <taxon>Acropora</taxon>
    </lineage>
</organism>
<keyword evidence="3" id="KW-1185">Reference proteome</keyword>
<keyword evidence="1" id="KW-0732">Signal</keyword>
<accession>A0AAD9R0H2</accession>
<comment type="caution">
    <text evidence="2">The sequence shown here is derived from an EMBL/GenBank/DDBJ whole genome shotgun (WGS) entry which is preliminary data.</text>
</comment>
<feature type="signal peptide" evidence="1">
    <location>
        <begin position="1"/>
        <end position="22"/>
    </location>
</feature>
<gene>
    <name evidence="2" type="ORF">P5673_004475</name>
</gene>
<reference evidence="2" key="2">
    <citation type="journal article" date="2023" name="Science">
        <title>Genomic signatures of disease resistance in endangered staghorn corals.</title>
        <authorList>
            <person name="Vollmer S.V."/>
            <person name="Selwyn J.D."/>
            <person name="Despard B.A."/>
            <person name="Roesel C.L."/>
        </authorList>
    </citation>
    <scope>NUCLEOTIDE SEQUENCE</scope>
    <source>
        <strain evidence="2">K2</strain>
    </source>
</reference>